<organism evidence="2 3">
    <name type="scientific">Parasaccharibacter apium</name>
    <dbReference type="NCBI Taxonomy" id="1510841"/>
    <lineage>
        <taxon>Bacteria</taxon>
        <taxon>Pseudomonadati</taxon>
        <taxon>Pseudomonadota</taxon>
        <taxon>Alphaproteobacteria</taxon>
        <taxon>Acetobacterales</taxon>
        <taxon>Acetobacteraceae</taxon>
        <taxon>Parasaccharibacter</taxon>
    </lineage>
</organism>
<evidence type="ECO:0000313" key="2">
    <source>
        <dbReference type="EMBL" id="CDG33182.1"/>
    </source>
</evidence>
<sequence length="416" mass="44284">MGACLLSCLFSLFRKAGRLLPLFSEPGRGPTWCSVLFLPSAAFLLLCACQPIGPEHLQNDQLAYSRALGEVQKREMLLNIVRLRYGEPPAFLDTTQVIAGYNFSRSVSGGYYGYPASAVSNYLFGTGTLSQAENPTITYQPLTGEQYAENVVRPISPTAIMPLSLGGMAIDTLLRLTAQSIDGLSNVRGVGPFGGGSVRFYLLLHDLRQLQLAGAMTVRISTDDPAASGKGGKSGASSATGQGNGNAGSGNGGGGSGNTSGEHIYLVLTTTADSNLQAIQGEVRRLLHLEPNTAEAEIVYGPYPKKQGQIAILTRSMLAMLTQLSYEMEVPEKDVRSGRTLPTIGQVGIESRPEVAIHSGRNEPGESYVSVFYKKCWYWISDTDFRSKEAFTMVQVLSTLAATSHGGGAVVTIPAG</sequence>
<dbReference type="AlphaFoldDB" id="A0A7U7G4X1"/>
<feature type="region of interest" description="Disordered" evidence="1">
    <location>
        <begin position="223"/>
        <end position="256"/>
    </location>
</feature>
<feature type="compositionally biased region" description="Gly residues" evidence="1">
    <location>
        <begin position="242"/>
        <end position="256"/>
    </location>
</feature>
<evidence type="ECO:0000256" key="1">
    <source>
        <dbReference type="SAM" id="MobiDB-lite"/>
    </source>
</evidence>
<name>A0A7U7G4X1_9PROT</name>
<evidence type="ECO:0000313" key="3">
    <source>
        <dbReference type="Proteomes" id="UP000027590"/>
    </source>
</evidence>
<accession>A0A7U7G4X1</accession>
<dbReference type="EMBL" id="CBLY010000003">
    <property type="protein sequence ID" value="CDG33182.1"/>
    <property type="molecule type" value="Genomic_DNA"/>
</dbReference>
<comment type="caution">
    <text evidence="2">The sequence shown here is derived from an EMBL/GenBank/DDBJ whole genome shotgun (WGS) entry which is preliminary data.</text>
</comment>
<reference evidence="2 3" key="2">
    <citation type="journal article" date="2014" name="PLoS ONE">
        <title>Evolution of mitochondria reconstructed from the energy metabolism of living bacteria.</title>
        <authorList>
            <person name="Degli Esposti M."/>
            <person name="Chouaia B."/>
            <person name="Comandatore F."/>
            <person name="Crotti E."/>
            <person name="Sassera D."/>
            <person name="Lievens P.M."/>
            <person name="Daffonchio D."/>
            <person name="Bandi C."/>
        </authorList>
    </citation>
    <scope>NUCLEOTIDE SEQUENCE [LARGE SCALE GENOMIC DNA]</scope>
    <source>
        <strain evidence="3">AM169</strain>
    </source>
</reference>
<gene>
    <name evidence="2" type="ORF">SACS_0444</name>
</gene>
<reference evidence="2 3" key="1">
    <citation type="journal article" date="2014" name="Genome Biol. Evol.">
        <title>Acetic acid bacteria genomes reveal functional traits for adaptation to life in insect guts.</title>
        <authorList>
            <person name="Chouaia B."/>
            <person name="Gaiarsa S."/>
            <person name="Crotti E."/>
            <person name="Comandatore F."/>
            <person name="Degli Esposti M."/>
            <person name="Ricci I."/>
            <person name="Alma A."/>
            <person name="Favia G."/>
            <person name="Bandi C."/>
            <person name="Daffonchio D."/>
        </authorList>
    </citation>
    <scope>NUCLEOTIDE SEQUENCE [LARGE SCALE GENOMIC DNA]</scope>
    <source>
        <strain evidence="3">AM169</strain>
    </source>
</reference>
<protein>
    <submittedName>
        <fullName evidence="2">Uncharacterized protein</fullName>
    </submittedName>
</protein>
<proteinExistence type="predicted"/>
<dbReference type="Proteomes" id="UP000027590">
    <property type="component" value="Unassembled WGS sequence"/>
</dbReference>